<evidence type="ECO:0000313" key="1">
    <source>
        <dbReference type="EMBL" id="MBN7827174.1"/>
    </source>
</evidence>
<dbReference type="InterPro" id="IPR014825">
    <property type="entry name" value="DNA_alkylation"/>
</dbReference>
<dbReference type="AlphaFoldDB" id="A0A939ISG7"/>
<evidence type="ECO:0000313" key="2">
    <source>
        <dbReference type="Proteomes" id="UP000664654"/>
    </source>
</evidence>
<keyword evidence="2" id="KW-1185">Reference proteome</keyword>
<comment type="caution">
    <text evidence="1">The sequence shown here is derived from an EMBL/GenBank/DDBJ whole genome shotgun (WGS) entry which is preliminary data.</text>
</comment>
<reference evidence="1" key="1">
    <citation type="submission" date="2021-03" db="EMBL/GenBank/DDBJ databases">
        <title>novel species isolated from a fishpond in China.</title>
        <authorList>
            <person name="Lu H."/>
            <person name="Cai Z."/>
        </authorList>
    </citation>
    <scope>NUCLEOTIDE SEQUENCE</scope>
    <source>
        <strain evidence="1">JCM 30855</strain>
    </source>
</reference>
<dbReference type="PANTHER" id="PTHR34070:SF1">
    <property type="entry name" value="DNA ALKYLATION REPAIR PROTEIN"/>
    <property type="match status" value="1"/>
</dbReference>
<dbReference type="CDD" id="cd07064">
    <property type="entry name" value="AlkD_like_1"/>
    <property type="match status" value="1"/>
</dbReference>
<dbReference type="EMBL" id="JAFKCV010000014">
    <property type="protein sequence ID" value="MBN7827174.1"/>
    <property type="molecule type" value="Genomic_DNA"/>
</dbReference>
<dbReference type="RefSeq" id="WP_206575286.1">
    <property type="nucleotide sequence ID" value="NZ_JAFKCV010000014.1"/>
</dbReference>
<dbReference type="Gene3D" id="1.20.1660.10">
    <property type="entry name" value="Hypothetical protein (EF3068)"/>
    <property type="match status" value="1"/>
</dbReference>
<proteinExistence type="predicted"/>
<dbReference type="Pfam" id="PF08713">
    <property type="entry name" value="DNA_alkylation"/>
    <property type="match status" value="1"/>
</dbReference>
<dbReference type="InterPro" id="IPR016024">
    <property type="entry name" value="ARM-type_fold"/>
</dbReference>
<accession>A0A939ISG7</accession>
<sequence>MNPQDYALIVEKALRPLADASRAESMKAYLRGKFDFLGLSSPVRREAVKPLAGHKWLSAGELLQAAQLLWNQPQREFCYTAVDMLRRQYKLLSLRDLAAIEALMLERPWWETVDGLAMVISKVLKRHAPTDSAAWMDAWVSHHSFWVRRAAMLHQLGWRGQTDFGLLCIYAEQLADEQEFFIRKAIGWALRDYAKWAPKVVQEYLQNNRVRFSGLTVREASKHLTNR</sequence>
<dbReference type="Proteomes" id="UP000664654">
    <property type="component" value="Unassembled WGS sequence"/>
</dbReference>
<gene>
    <name evidence="1" type="ORF">J0A66_18225</name>
</gene>
<organism evidence="1 2">
    <name type="scientific">Bowmanella dokdonensis</name>
    <dbReference type="NCBI Taxonomy" id="751969"/>
    <lineage>
        <taxon>Bacteria</taxon>
        <taxon>Pseudomonadati</taxon>
        <taxon>Pseudomonadota</taxon>
        <taxon>Gammaproteobacteria</taxon>
        <taxon>Alteromonadales</taxon>
        <taxon>Alteromonadaceae</taxon>
        <taxon>Bowmanella</taxon>
    </lineage>
</organism>
<dbReference type="PANTHER" id="PTHR34070">
    <property type="entry name" value="ARMADILLO-TYPE FOLD"/>
    <property type="match status" value="1"/>
</dbReference>
<dbReference type="Gene3D" id="1.25.40.290">
    <property type="entry name" value="ARM repeat domains"/>
    <property type="match status" value="1"/>
</dbReference>
<dbReference type="SUPFAM" id="SSF48371">
    <property type="entry name" value="ARM repeat"/>
    <property type="match status" value="1"/>
</dbReference>
<name>A0A939ISG7_9ALTE</name>
<protein>
    <submittedName>
        <fullName evidence="1">DNA alkylation repair protein</fullName>
    </submittedName>
</protein>